<reference evidence="1 2" key="1">
    <citation type="submission" date="2024-06" db="EMBL/GenBank/DDBJ databases">
        <authorList>
            <person name="Kim D.-U."/>
        </authorList>
    </citation>
    <scope>NUCLEOTIDE SEQUENCE [LARGE SCALE GENOMIC DNA]</scope>
    <source>
        <strain evidence="1 2">KACC15460</strain>
    </source>
</reference>
<dbReference type="Proteomes" id="UP001548832">
    <property type="component" value="Unassembled WGS sequence"/>
</dbReference>
<dbReference type="EMBL" id="JBEWSZ010000002">
    <property type="protein sequence ID" value="MET2830756.1"/>
    <property type="molecule type" value="Genomic_DNA"/>
</dbReference>
<comment type="caution">
    <text evidence="1">The sequence shown here is derived from an EMBL/GenBank/DDBJ whole genome shotgun (WGS) entry which is preliminary data.</text>
</comment>
<proteinExistence type="predicted"/>
<evidence type="ECO:0000313" key="1">
    <source>
        <dbReference type="EMBL" id="MET2830756.1"/>
    </source>
</evidence>
<keyword evidence="2" id="KW-1185">Reference proteome</keyword>
<protein>
    <submittedName>
        <fullName evidence="1">Uncharacterized protein</fullName>
    </submittedName>
</protein>
<dbReference type="RefSeq" id="WP_354462810.1">
    <property type="nucleotide sequence ID" value="NZ_JBEWSZ010000002.1"/>
</dbReference>
<gene>
    <name evidence="1" type="ORF">ABVQ20_27585</name>
</gene>
<accession>A0ABV2DKZ3</accession>
<organism evidence="1 2">
    <name type="scientific">Mesorhizobium shangrilense</name>
    <dbReference type="NCBI Taxonomy" id="460060"/>
    <lineage>
        <taxon>Bacteria</taxon>
        <taxon>Pseudomonadati</taxon>
        <taxon>Pseudomonadota</taxon>
        <taxon>Alphaproteobacteria</taxon>
        <taxon>Hyphomicrobiales</taxon>
        <taxon>Phyllobacteriaceae</taxon>
        <taxon>Mesorhizobium</taxon>
    </lineage>
</organism>
<sequence>MMPDLSCRHPRVSGKALSMVQKENGSGSLGLTEPSHHNFREYSNLRGFFTLKMCFGKIIRYFRNCRGGNDSGGMAGDKKTAAIARGRC</sequence>
<name>A0ABV2DKZ3_9HYPH</name>
<evidence type="ECO:0000313" key="2">
    <source>
        <dbReference type="Proteomes" id="UP001548832"/>
    </source>
</evidence>